<feature type="compositionally biased region" description="Pro residues" evidence="1">
    <location>
        <begin position="166"/>
        <end position="180"/>
    </location>
</feature>
<sequence>MGARGHVTAGLDPLLARLRAARRRRLLGTAARALGVGVTVAALAHAGATLAPGILPDGLGPPGLALPAAVLVALATLAPALLRGPSLDRLARRADRVLRTQERLATALEVSRHAPASPLDRALIADAAGHAALVAPASLADRRWRGWAVAALLALAIAAAAQRLDPPAPQAAPPVTPTAPEPGLRAADRAPLATRLDEAARHAAAEAARHDDPYLAAVARELAGLARTLATGETTASAAAAELSRLMDHVAESRARTGRAAAAADPVTLALEQALDRLSPTAPPAAAPQAAPAPATAQGPSAPENGPRQDRVAQAQADAPPTPEMSTARQGQMGGGTGADGEPTIFRDGDCVHDGDLDCFMMSDPTNAPSILLERQGDSQAQGLPGNAEAGSLLDGFRIGASARSGAGESFEAGQGTNVIGGGRTVSPDSFAPGAAVTLDTARRAADGGRIQVARAPRAAEAAPLPAIPGASPDWRRLPETAQSRGLRGIGQRDALAAYFRPDPEGRP</sequence>
<proteinExistence type="predicted"/>
<feature type="region of interest" description="Disordered" evidence="1">
    <location>
        <begin position="280"/>
        <end position="349"/>
    </location>
</feature>
<accession>A0A849L0Z2</accession>
<dbReference type="EMBL" id="JABFBC010000001">
    <property type="protein sequence ID" value="NNU79930.1"/>
    <property type="molecule type" value="Genomic_DNA"/>
</dbReference>
<name>A0A849L0Z2_9RHOB</name>
<organism evidence="3 4">
    <name type="scientific">Halovulum dunhuangense</name>
    <dbReference type="NCBI Taxonomy" id="1505036"/>
    <lineage>
        <taxon>Bacteria</taxon>
        <taxon>Pseudomonadati</taxon>
        <taxon>Pseudomonadota</taxon>
        <taxon>Alphaproteobacteria</taxon>
        <taxon>Rhodobacterales</taxon>
        <taxon>Paracoccaceae</taxon>
        <taxon>Halovulum</taxon>
    </lineage>
</organism>
<feature type="region of interest" description="Disordered" evidence="1">
    <location>
        <begin position="166"/>
        <end position="185"/>
    </location>
</feature>
<reference evidence="3 4" key="1">
    <citation type="submission" date="2020-05" db="EMBL/GenBank/DDBJ databases">
        <title>Gimesia benthica sp. nov., a novel planctomycete isolated from a deep-sea water sample of the Northwest Indian Ocean.</title>
        <authorList>
            <person name="Wang J."/>
            <person name="Ruan C."/>
            <person name="Song L."/>
            <person name="Zhu Y."/>
            <person name="Li A."/>
            <person name="Zheng X."/>
            <person name="Wang L."/>
            <person name="Lu Z."/>
            <person name="Huang Y."/>
            <person name="Du W."/>
            <person name="Zhou Y."/>
            <person name="Huang L."/>
            <person name="Dai X."/>
        </authorList>
    </citation>
    <scope>NUCLEOTIDE SEQUENCE [LARGE SCALE GENOMIC DNA]</scope>
    <source>
        <strain evidence="3 4">YYQ-30</strain>
    </source>
</reference>
<feature type="transmembrane region" description="Helical" evidence="2">
    <location>
        <begin position="146"/>
        <end position="164"/>
    </location>
</feature>
<keyword evidence="2" id="KW-0472">Membrane</keyword>
<feature type="region of interest" description="Disordered" evidence="1">
    <location>
        <begin position="483"/>
        <end position="508"/>
    </location>
</feature>
<evidence type="ECO:0000313" key="4">
    <source>
        <dbReference type="Proteomes" id="UP000572377"/>
    </source>
</evidence>
<dbReference type="Proteomes" id="UP000572377">
    <property type="component" value="Unassembled WGS sequence"/>
</dbReference>
<dbReference type="RefSeq" id="WP_171323298.1">
    <property type="nucleotide sequence ID" value="NZ_JABFBC010000001.1"/>
</dbReference>
<evidence type="ECO:0000256" key="2">
    <source>
        <dbReference type="SAM" id="Phobius"/>
    </source>
</evidence>
<dbReference type="AlphaFoldDB" id="A0A849L0Z2"/>
<protein>
    <submittedName>
        <fullName evidence="3">Uncharacterized protein</fullName>
    </submittedName>
</protein>
<feature type="compositionally biased region" description="Low complexity" evidence="1">
    <location>
        <begin position="287"/>
        <end position="303"/>
    </location>
</feature>
<gene>
    <name evidence="3" type="ORF">HMH01_05705</name>
</gene>
<evidence type="ECO:0000313" key="3">
    <source>
        <dbReference type="EMBL" id="NNU79930.1"/>
    </source>
</evidence>
<feature type="transmembrane region" description="Helical" evidence="2">
    <location>
        <begin position="64"/>
        <end position="82"/>
    </location>
</feature>
<evidence type="ECO:0000256" key="1">
    <source>
        <dbReference type="SAM" id="MobiDB-lite"/>
    </source>
</evidence>
<feature type="transmembrane region" description="Helical" evidence="2">
    <location>
        <begin position="26"/>
        <end position="44"/>
    </location>
</feature>
<comment type="caution">
    <text evidence="3">The sequence shown here is derived from an EMBL/GenBank/DDBJ whole genome shotgun (WGS) entry which is preliminary data.</text>
</comment>
<keyword evidence="2" id="KW-1133">Transmembrane helix</keyword>
<keyword evidence="2" id="KW-0812">Transmembrane</keyword>
<keyword evidence="4" id="KW-1185">Reference proteome</keyword>